<accession>A0A0L0NUH1</accession>
<name>A0A0L0NUH1_CANAR</name>
<feature type="region of interest" description="Disordered" evidence="1">
    <location>
        <begin position="1"/>
        <end position="35"/>
    </location>
</feature>
<reference evidence="3" key="1">
    <citation type="journal article" date="2015" name="BMC Genomics">
        <title>Draft genome of a commonly misdiagnosed multidrug resistant pathogen Candida auris.</title>
        <authorList>
            <person name="Chatterjee S."/>
            <person name="Alampalli S.V."/>
            <person name="Nageshan R.K."/>
            <person name="Chettiar S.T."/>
            <person name="Joshi S."/>
            <person name="Tatu U.S."/>
        </authorList>
    </citation>
    <scope>NUCLEOTIDE SEQUENCE [LARGE SCALE GENOMIC DNA]</scope>
    <source>
        <strain evidence="3">6684</strain>
    </source>
</reference>
<dbReference type="AlphaFoldDB" id="A0A0L0NUH1"/>
<proteinExistence type="predicted"/>
<dbReference type="VEuPathDB" id="FungiDB:QG37_06074"/>
<comment type="caution">
    <text evidence="2">The sequence shown here is derived from an EMBL/GenBank/DDBJ whole genome shotgun (WGS) entry which is preliminary data.</text>
</comment>
<evidence type="ECO:0000256" key="1">
    <source>
        <dbReference type="SAM" id="MobiDB-lite"/>
    </source>
</evidence>
<dbReference type="Proteomes" id="UP000037122">
    <property type="component" value="Unassembled WGS sequence"/>
</dbReference>
<dbReference type="EMBL" id="LGST01000041">
    <property type="protein sequence ID" value="KND97673.1"/>
    <property type="molecule type" value="Genomic_DNA"/>
</dbReference>
<feature type="compositionally biased region" description="Basic and acidic residues" evidence="1">
    <location>
        <begin position="1"/>
        <end position="17"/>
    </location>
</feature>
<protein>
    <submittedName>
        <fullName evidence="2">Uncharacterized protein</fullName>
    </submittedName>
</protein>
<gene>
    <name evidence="2" type="ORF">QG37_06074</name>
</gene>
<evidence type="ECO:0000313" key="3">
    <source>
        <dbReference type="Proteomes" id="UP000037122"/>
    </source>
</evidence>
<sequence length="35" mass="4174">MRVDNREGRITGKYGEDRNEEWEQDDEKITKGGDF</sequence>
<evidence type="ECO:0000313" key="2">
    <source>
        <dbReference type="EMBL" id="KND97673.1"/>
    </source>
</evidence>
<organism evidence="2 3">
    <name type="scientific">Candidozyma auris</name>
    <name type="common">Yeast</name>
    <name type="synonym">Candida auris</name>
    <dbReference type="NCBI Taxonomy" id="498019"/>
    <lineage>
        <taxon>Eukaryota</taxon>
        <taxon>Fungi</taxon>
        <taxon>Dikarya</taxon>
        <taxon>Ascomycota</taxon>
        <taxon>Saccharomycotina</taxon>
        <taxon>Pichiomycetes</taxon>
        <taxon>Metschnikowiaceae</taxon>
        <taxon>Candidozyma</taxon>
    </lineage>
</organism>